<evidence type="ECO:0008006" key="4">
    <source>
        <dbReference type="Google" id="ProtNLM"/>
    </source>
</evidence>
<proteinExistence type="predicted"/>
<reference evidence="2 3" key="1">
    <citation type="journal article" date="2006" name="Nature">
        <title>Global trends of whole-genome duplications revealed by the ciliate Paramecium tetraurelia.</title>
        <authorList>
            <consortium name="Genoscope"/>
            <person name="Aury J.-M."/>
            <person name="Jaillon O."/>
            <person name="Duret L."/>
            <person name="Noel B."/>
            <person name="Jubin C."/>
            <person name="Porcel B.M."/>
            <person name="Segurens B."/>
            <person name="Daubin V."/>
            <person name="Anthouard V."/>
            <person name="Aiach N."/>
            <person name="Arnaiz O."/>
            <person name="Billaut A."/>
            <person name="Beisson J."/>
            <person name="Blanc I."/>
            <person name="Bouhouche K."/>
            <person name="Camara F."/>
            <person name="Duharcourt S."/>
            <person name="Guigo R."/>
            <person name="Gogendeau D."/>
            <person name="Katinka M."/>
            <person name="Keller A.-M."/>
            <person name="Kissmehl R."/>
            <person name="Klotz C."/>
            <person name="Koll F."/>
            <person name="Le Moue A."/>
            <person name="Lepere C."/>
            <person name="Malinsky S."/>
            <person name="Nowacki M."/>
            <person name="Nowak J.K."/>
            <person name="Plattner H."/>
            <person name="Poulain J."/>
            <person name="Ruiz F."/>
            <person name="Serrano V."/>
            <person name="Zagulski M."/>
            <person name="Dessen P."/>
            <person name="Betermier M."/>
            <person name="Weissenbach J."/>
            <person name="Scarpelli C."/>
            <person name="Schachter V."/>
            <person name="Sperling L."/>
            <person name="Meyer E."/>
            <person name="Cohen J."/>
            <person name="Wincker P."/>
        </authorList>
    </citation>
    <scope>NUCLEOTIDE SEQUENCE [LARGE SCALE GENOMIC DNA]</scope>
    <source>
        <strain evidence="2 3">Stock d4-2</strain>
    </source>
</reference>
<evidence type="ECO:0000313" key="2">
    <source>
        <dbReference type="EMBL" id="CAK92771.1"/>
    </source>
</evidence>
<dbReference type="GeneID" id="5045953"/>
<keyword evidence="3" id="KW-1185">Reference proteome</keyword>
<dbReference type="OrthoDB" id="191139at2759"/>
<name>A0EBV4_PARTE</name>
<protein>
    <recommendedName>
        <fullName evidence="4">Sugar phosphate transporter domain-containing protein</fullName>
    </recommendedName>
</protein>
<evidence type="ECO:0000256" key="1">
    <source>
        <dbReference type="SAM" id="Phobius"/>
    </source>
</evidence>
<sequence>MFLPAMIFTNFLKSVTFDSLLGLIPTILTTFFCIFCGYLIGVISNKYWIKKNNLNSIIVLSSANPHTINIQLQIAYGLTMYFSKITGQSEKETEAKLVTIIIIQTVIVNAFRWSIGKRIIQQN</sequence>
<accession>A0EBV4</accession>
<dbReference type="EMBL" id="CT868669">
    <property type="protein sequence ID" value="CAK92771.1"/>
    <property type="molecule type" value="Genomic_DNA"/>
</dbReference>
<gene>
    <name evidence="2" type="ORF">GSPATT00025506001</name>
</gene>
<evidence type="ECO:0000313" key="3">
    <source>
        <dbReference type="Proteomes" id="UP000000600"/>
    </source>
</evidence>
<dbReference type="InParanoid" id="A0EBV4"/>
<dbReference type="RefSeq" id="XP_001460168.1">
    <property type="nucleotide sequence ID" value="XM_001460131.1"/>
</dbReference>
<dbReference type="Proteomes" id="UP000000600">
    <property type="component" value="Unassembled WGS sequence"/>
</dbReference>
<keyword evidence="1" id="KW-0472">Membrane</keyword>
<organism evidence="2 3">
    <name type="scientific">Paramecium tetraurelia</name>
    <dbReference type="NCBI Taxonomy" id="5888"/>
    <lineage>
        <taxon>Eukaryota</taxon>
        <taxon>Sar</taxon>
        <taxon>Alveolata</taxon>
        <taxon>Ciliophora</taxon>
        <taxon>Intramacronucleata</taxon>
        <taxon>Oligohymenophorea</taxon>
        <taxon>Peniculida</taxon>
        <taxon>Parameciidae</taxon>
        <taxon>Paramecium</taxon>
    </lineage>
</organism>
<dbReference type="KEGG" id="ptm:GSPATT00025506001"/>
<keyword evidence="1" id="KW-0812">Transmembrane</keyword>
<dbReference type="HOGENOM" id="CLU_2019706_0_0_1"/>
<dbReference type="AlphaFoldDB" id="A0EBV4"/>
<keyword evidence="1" id="KW-1133">Transmembrane helix</keyword>
<feature type="transmembrane region" description="Helical" evidence="1">
    <location>
        <begin position="20"/>
        <end position="43"/>
    </location>
</feature>
<dbReference type="eggNOG" id="KOG2722">
    <property type="taxonomic scope" value="Eukaryota"/>
</dbReference>